<keyword evidence="2" id="KW-0680">Restriction system</keyword>
<dbReference type="AlphaFoldDB" id="A0A2S5JD95"/>
<comment type="similarity">
    <text evidence="1">Belongs to the type-I restriction system S methylase family.</text>
</comment>
<dbReference type="Pfam" id="PF01420">
    <property type="entry name" value="Methylase_S"/>
    <property type="match status" value="2"/>
</dbReference>
<comment type="caution">
    <text evidence="5">The sequence shown here is derived from an EMBL/GenBank/DDBJ whole genome shotgun (WGS) entry which is preliminary data.</text>
</comment>
<dbReference type="OrthoDB" id="512700at2"/>
<name>A0A2S5JD95_9RHOB</name>
<dbReference type="GO" id="GO:0003677">
    <property type="term" value="F:DNA binding"/>
    <property type="evidence" value="ECO:0007669"/>
    <property type="project" value="UniProtKB-KW"/>
</dbReference>
<protein>
    <submittedName>
        <fullName evidence="5">Type I restriction enzyme S subunit</fullName>
    </submittedName>
</protein>
<dbReference type="EMBL" id="PRDS01000014">
    <property type="protein sequence ID" value="PPB79441.1"/>
    <property type="molecule type" value="Genomic_DNA"/>
</dbReference>
<evidence type="ECO:0000259" key="4">
    <source>
        <dbReference type="Pfam" id="PF01420"/>
    </source>
</evidence>
<dbReference type="Proteomes" id="UP000239736">
    <property type="component" value="Unassembled WGS sequence"/>
</dbReference>
<evidence type="ECO:0000256" key="1">
    <source>
        <dbReference type="ARBA" id="ARBA00010923"/>
    </source>
</evidence>
<dbReference type="RefSeq" id="WP_104072802.1">
    <property type="nucleotide sequence ID" value="NZ_PRDS01000014.1"/>
</dbReference>
<evidence type="ECO:0000313" key="6">
    <source>
        <dbReference type="Proteomes" id="UP000239736"/>
    </source>
</evidence>
<dbReference type="InterPro" id="IPR000055">
    <property type="entry name" value="Restrct_endonuc_typeI_TRD"/>
</dbReference>
<keyword evidence="6" id="KW-1185">Reference proteome</keyword>
<gene>
    <name evidence="5" type="ORF">LV82_02870</name>
</gene>
<reference evidence="5 6" key="1">
    <citation type="submission" date="2018-01" db="EMBL/GenBank/DDBJ databases">
        <title>Genomic Encyclopedia of Archaeal and Bacterial Type Strains, Phase II (KMG-II): from individual species to whole genera.</title>
        <authorList>
            <person name="Goeker M."/>
        </authorList>
    </citation>
    <scope>NUCLEOTIDE SEQUENCE [LARGE SCALE GENOMIC DNA]</scope>
    <source>
        <strain evidence="5 6">DSM 12048</strain>
    </source>
</reference>
<dbReference type="InterPro" id="IPR044946">
    <property type="entry name" value="Restrct_endonuc_typeI_TRD_sf"/>
</dbReference>
<dbReference type="CDD" id="cd17267">
    <property type="entry name" value="RMtype1_S_EcoAO83I-TRD1-CR1_like"/>
    <property type="match status" value="2"/>
</dbReference>
<feature type="domain" description="Type I restriction modification DNA specificity" evidence="4">
    <location>
        <begin position="38"/>
        <end position="156"/>
    </location>
</feature>
<evidence type="ECO:0000256" key="3">
    <source>
        <dbReference type="ARBA" id="ARBA00023125"/>
    </source>
</evidence>
<evidence type="ECO:0000313" key="5">
    <source>
        <dbReference type="EMBL" id="PPB79441.1"/>
    </source>
</evidence>
<proteinExistence type="inferred from homology"/>
<accession>A0A2S5JD95</accession>
<dbReference type="GO" id="GO:0009307">
    <property type="term" value="P:DNA restriction-modification system"/>
    <property type="evidence" value="ECO:0007669"/>
    <property type="project" value="UniProtKB-KW"/>
</dbReference>
<dbReference type="Gene3D" id="3.90.220.20">
    <property type="entry name" value="DNA methylase specificity domains"/>
    <property type="match status" value="2"/>
</dbReference>
<keyword evidence="3" id="KW-0238">DNA-binding</keyword>
<dbReference type="PANTHER" id="PTHR30408">
    <property type="entry name" value="TYPE-1 RESTRICTION ENZYME ECOKI SPECIFICITY PROTEIN"/>
    <property type="match status" value="1"/>
</dbReference>
<dbReference type="PANTHER" id="PTHR30408:SF13">
    <property type="entry name" value="TYPE I RESTRICTION ENZYME HINDI SPECIFICITY SUBUNIT"/>
    <property type="match status" value="1"/>
</dbReference>
<sequence length="397" mass="43943">MGEWRRSTWGNEITLEYGKAIRGYQNAVGPYRVYGTNGPVGWVDKPLAPGPGIILGRKGAYRGVHFSPNPFFVIDTAYYVRPKSKDLDMRWLYYAMVNDKLGEIDDGSPVPSTPRAAVYPRALTVPPLPEQRAIAAVLSALDDKIELNRRMNATLEAMARALFKDWFVDFGPTRAKMQEAGSGSAATGNAGIEGREPYLAPDLWPLFPARLDDQGIPEGWEEKCLRDILELAYGKSLPAKKRLPGDVPVYGSGGITGFHNEALVEHPTIIVGRKGTVGSLYWQPAPCFPIDTVFFVKPKVALVYCYYLLQTLGLDQMNTDAAVPGLNRENAYRLPIVWPGSAVLDAFETLVGPLRNRMDANERESRTLAQTRDLLLPRLMCGELRVAEAEKIVEGMV</sequence>
<dbReference type="SUPFAM" id="SSF116734">
    <property type="entry name" value="DNA methylase specificity domain"/>
    <property type="match status" value="2"/>
</dbReference>
<dbReference type="InterPro" id="IPR052021">
    <property type="entry name" value="Type-I_RS_S_subunit"/>
</dbReference>
<evidence type="ECO:0000256" key="2">
    <source>
        <dbReference type="ARBA" id="ARBA00022747"/>
    </source>
</evidence>
<feature type="domain" description="Type I restriction modification DNA specificity" evidence="4">
    <location>
        <begin position="217"/>
        <end position="318"/>
    </location>
</feature>
<organism evidence="5 6">
    <name type="scientific">Albidovulum inexpectatum</name>
    <dbReference type="NCBI Taxonomy" id="196587"/>
    <lineage>
        <taxon>Bacteria</taxon>
        <taxon>Pseudomonadati</taxon>
        <taxon>Pseudomonadota</taxon>
        <taxon>Alphaproteobacteria</taxon>
        <taxon>Rhodobacterales</taxon>
        <taxon>Paracoccaceae</taxon>
        <taxon>Albidovulum</taxon>
    </lineage>
</organism>